<keyword evidence="6" id="KW-1015">Disulfide bond</keyword>
<protein>
    <recommendedName>
        <fullName evidence="13">G-protein coupled receptors family 1 profile domain-containing protein</fullName>
    </recommendedName>
</protein>
<dbReference type="PROSITE" id="PS50262">
    <property type="entry name" value="G_PROTEIN_RECEP_F1_2"/>
    <property type="match status" value="1"/>
</dbReference>
<comment type="subcellular location">
    <subcellularLocation>
        <location evidence="1">Membrane</location>
        <topology evidence="1">Multi-pass membrane protein</topology>
    </subcellularLocation>
</comment>
<keyword evidence="5 12" id="KW-0472">Membrane</keyword>
<dbReference type="InterPro" id="IPR017452">
    <property type="entry name" value="GPCR_Rhodpsn_7TM"/>
</dbReference>
<feature type="transmembrane region" description="Helical" evidence="12">
    <location>
        <begin position="247"/>
        <end position="271"/>
    </location>
</feature>
<evidence type="ECO:0000256" key="3">
    <source>
        <dbReference type="ARBA" id="ARBA00022989"/>
    </source>
</evidence>
<dbReference type="PANTHER" id="PTHR45695">
    <property type="entry name" value="LEUCOKININ RECEPTOR-RELATED"/>
    <property type="match status" value="1"/>
</dbReference>
<feature type="transmembrane region" description="Helical" evidence="12">
    <location>
        <begin position="134"/>
        <end position="154"/>
    </location>
</feature>
<dbReference type="InterPro" id="IPR005395">
    <property type="entry name" value="NPFF_rcpt"/>
</dbReference>
<comment type="similarity">
    <text evidence="11">Belongs to the G-protein coupled receptor 1 family.</text>
</comment>
<sequence length="357" mass="40824">MFKYIDAKPLTEKPTLEIALKITFYIIAIILAVVGNFIVILILLLNKRMRTTTNILILNLAVSDCLVGLFCMWIHLGNEISPQYPFNAFFCKANTFVQVTIVTSSVLTLTIISIERFFAIVFPLKGKLSARTTGISIVISWIVSIAVASPHLIIRKYNEVQWKNRKEIWCDQNWPKIYKDKNCATEEPIKKIYYAVSGIVMYFVPICVMVFAYSIIAIKLMRRKSPGSLVGTTTMLQDRARRKVIKMLLMVFITFVICWTPQQVMLLWAAYEKKENIPEYINTIKYIAVFAAYFNSSINPILYGGFNENFRRGFKEAFKCLLLRKRNRVNPFAAQTGRTIVDSRQGDSAGQIGNSQT</sequence>
<evidence type="ECO:0000256" key="10">
    <source>
        <dbReference type="ARBA" id="ARBA00025478"/>
    </source>
</evidence>
<evidence type="ECO:0000256" key="11">
    <source>
        <dbReference type="RuleBase" id="RU000688"/>
    </source>
</evidence>
<keyword evidence="15" id="KW-1185">Reference proteome</keyword>
<dbReference type="PANTHER" id="PTHR45695:SF28">
    <property type="entry name" value="G-PROTEIN COUPLED RECEPTORS FAMILY 1 PROFILE DOMAIN-CONTAINING PROTEIN"/>
    <property type="match status" value="1"/>
</dbReference>
<dbReference type="SMART" id="SM01381">
    <property type="entry name" value="7TM_GPCR_Srsx"/>
    <property type="match status" value="1"/>
</dbReference>
<feature type="transmembrane region" description="Helical" evidence="12">
    <location>
        <begin position="283"/>
        <end position="306"/>
    </location>
</feature>
<dbReference type="Pfam" id="PF00001">
    <property type="entry name" value="7tm_1"/>
    <property type="match status" value="1"/>
</dbReference>
<dbReference type="InterPro" id="IPR000276">
    <property type="entry name" value="GPCR_Rhodpsn"/>
</dbReference>
<feature type="domain" description="G-protein coupled receptors family 1 profile" evidence="13">
    <location>
        <begin position="35"/>
        <end position="303"/>
    </location>
</feature>
<name>A0ABQ9FLJ8_TEGGR</name>
<evidence type="ECO:0000256" key="8">
    <source>
        <dbReference type="ARBA" id="ARBA00023180"/>
    </source>
</evidence>
<dbReference type="SUPFAM" id="SSF81321">
    <property type="entry name" value="Family A G protein-coupled receptor-like"/>
    <property type="match status" value="1"/>
</dbReference>
<comment type="function">
    <text evidence="10">Receptor for NPAF (A-18-F-amide) and NPFF (F-8-F-amide) neuropeptides, also known as morphine-modulating peptides. Can also be activated by a variety of naturally occurring or synthetic FMRF-amide like ligands. This receptor mediates its action by association with G proteins that activate a phosphatidylinositol-calcium second messenger system.</text>
</comment>
<evidence type="ECO:0000256" key="5">
    <source>
        <dbReference type="ARBA" id="ARBA00023136"/>
    </source>
</evidence>
<feature type="transmembrane region" description="Helical" evidence="12">
    <location>
        <begin position="22"/>
        <end position="44"/>
    </location>
</feature>
<evidence type="ECO:0000256" key="7">
    <source>
        <dbReference type="ARBA" id="ARBA00023170"/>
    </source>
</evidence>
<evidence type="ECO:0000259" key="13">
    <source>
        <dbReference type="PROSITE" id="PS50262"/>
    </source>
</evidence>
<feature type="transmembrane region" description="Helical" evidence="12">
    <location>
        <begin position="192"/>
        <end position="216"/>
    </location>
</feature>
<evidence type="ECO:0000313" key="14">
    <source>
        <dbReference type="EMBL" id="KAJ8318139.1"/>
    </source>
</evidence>
<evidence type="ECO:0000256" key="2">
    <source>
        <dbReference type="ARBA" id="ARBA00022692"/>
    </source>
</evidence>
<reference evidence="14 15" key="1">
    <citation type="submission" date="2022-12" db="EMBL/GenBank/DDBJ databases">
        <title>Chromosome-level genome of Tegillarca granosa.</title>
        <authorList>
            <person name="Kim J."/>
        </authorList>
    </citation>
    <scope>NUCLEOTIDE SEQUENCE [LARGE SCALE GENOMIC DNA]</scope>
    <source>
        <strain evidence="14">Teg-2019</strain>
        <tissue evidence="14">Adductor muscle</tissue>
    </source>
</reference>
<keyword evidence="2 11" id="KW-0812">Transmembrane</keyword>
<feature type="transmembrane region" description="Helical" evidence="12">
    <location>
        <begin position="96"/>
        <end position="122"/>
    </location>
</feature>
<keyword evidence="4 11" id="KW-0297">G-protein coupled receptor</keyword>
<dbReference type="PRINTS" id="PR01570">
    <property type="entry name" value="NPFFRECEPTOR"/>
</dbReference>
<dbReference type="PROSITE" id="PS00237">
    <property type="entry name" value="G_PROTEIN_RECEP_F1_1"/>
    <property type="match status" value="1"/>
</dbReference>
<evidence type="ECO:0000256" key="1">
    <source>
        <dbReference type="ARBA" id="ARBA00004141"/>
    </source>
</evidence>
<evidence type="ECO:0000256" key="6">
    <source>
        <dbReference type="ARBA" id="ARBA00023157"/>
    </source>
</evidence>
<keyword evidence="7 11" id="KW-0675">Receptor</keyword>
<evidence type="ECO:0000256" key="9">
    <source>
        <dbReference type="ARBA" id="ARBA00023224"/>
    </source>
</evidence>
<keyword evidence="9 11" id="KW-0807">Transducer</keyword>
<dbReference type="Gene3D" id="1.20.1070.10">
    <property type="entry name" value="Rhodopsin 7-helix transmembrane proteins"/>
    <property type="match status" value="1"/>
</dbReference>
<keyword evidence="8" id="KW-0325">Glycoprotein</keyword>
<organism evidence="14 15">
    <name type="scientific">Tegillarca granosa</name>
    <name type="common">Malaysian cockle</name>
    <name type="synonym">Anadara granosa</name>
    <dbReference type="NCBI Taxonomy" id="220873"/>
    <lineage>
        <taxon>Eukaryota</taxon>
        <taxon>Metazoa</taxon>
        <taxon>Spiralia</taxon>
        <taxon>Lophotrochozoa</taxon>
        <taxon>Mollusca</taxon>
        <taxon>Bivalvia</taxon>
        <taxon>Autobranchia</taxon>
        <taxon>Pteriomorphia</taxon>
        <taxon>Arcoida</taxon>
        <taxon>Arcoidea</taxon>
        <taxon>Arcidae</taxon>
        <taxon>Tegillarca</taxon>
    </lineage>
</organism>
<accession>A0ABQ9FLJ8</accession>
<dbReference type="EMBL" id="JARBDR010000214">
    <property type="protein sequence ID" value="KAJ8318139.1"/>
    <property type="molecule type" value="Genomic_DNA"/>
</dbReference>
<comment type="caution">
    <text evidence="14">The sequence shown here is derived from an EMBL/GenBank/DDBJ whole genome shotgun (WGS) entry which is preliminary data.</text>
</comment>
<keyword evidence="3 12" id="KW-1133">Transmembrane helix</keyword>
<evidence type="ECO:0000256" key="4">
    <source>
        <dbReference type="ARBA" id="ARBA00023040"/>
    </source>
</evidence>
<proteinExistence type="inferred from homology"/>
<evidence type="ECO:0000313" key="15">
    <source>
        <dbReference type="Proteomes" id="UP001217089"/>
    </source>
</evidence>
<evidence type="ECO:0000256" key="12">
    <source>
        <dbReference type="SAM" id="Phobius"/>
    </source>
</evidence>
<dbReference type="PRINTS" id="PR00237">
    <property type="entry name" value="GPCRRHODOPSN"/>
</dbReference>
<gene>
    <name evidence="14" type="ORF">KUTeg_003230</name>
</gene>
<dbReference type="Proteomes" id="UP001217089">
    <property type="component" value="Unassembled WGS sequence"/>
</dbReference>
<feature type="transmembrane region" description="Helical" evidence="12">
    <location>
        <begin position="56"/>
        <end position="76"/>
    </location>
</feature>